<protein>
    <submittedName>
        <fullName evidence="2">Uncharacterized protein</fullName>
    </submittedName>
</protein>
<evidence type="ECO:0000256" key="1">
    <source>
        <dbReference type="SAM" id="Phobius"/>
    </source>
</evidence>
<dbReference type="Proteomes" id="UP000307592">
    <property type="component" value="Unassembled WGS sequence"/>
</dbReference>
<dbReference type="AlphaFoldDB" id="A0A5C4RL60"/>
<comment type="caution">
    <text evidence="2">The sequence shown here is derived from an EMBL/GenBank/DDBJ whole genome shotgun (WGS) entry which is preliminary data.</text>
</comment>
<keyword evidence="1" id="KW-0812">Transmembrane</keyword>
<name>A0A5C4RL60_PHOLU</name>
<accession>A0A5C4RL60</accession>
<reference evidence="2 3" key="1">
    <citation type="submission" date="2019-01" db="EMBL/GenBank/DDBJ databases">
        <title>Draft genome assembly of Photorhabdus luminescens subsp. sonorensis Caborca.</title>
        <authorList>
            <person name="Duong D.A."/>
            <person name="Espinosa-Artiles P."/>
            <person name="Orozco R.A."/>
            <person name="Molnar I."/>
            <person name="Stock P."/>
        </authorList>
    </citation>
    <scope>NUCLEOTIDE SEQUENCE [LARGE SCALE GENOMIC DNA]</scope>
    <source>
        <strain evidence="2 3">Caborca</strain>
    </source>
</reference>
<dbReference type="EMBL" id="SBIJ01000003">
    <property type="protein sequence ID" value="TNH44876.1"/>
    <property type="molecule type" value="Genomic_DNA"/>
</dbReference>
<feature type="transmembrane region" description="Helical" evidence="1">
    <location>
        <begin position="131"/>
        <end position="147"/>
    </location>
</feature>
<keyword evidence="1" id="KW-0472">Membrane</keyword>
<feature type="transmembrane region" description="Helical" evidence="1">
    <location>
        <begin position="6"/>
        <end position="26"/>
    </location>
</feature>
<keyword evidence="1" id="KW-1133">Transmembrane helix</keyword>
<dbReference type="RefSeq" id="WP_139654608.1">
    <property type="nucleotide sequence ID" value="NZ_CAWOQH010000155.1"/>
</dbReference>
<evidence type="ECO:0000313" key="2">
    <source>
        <dbReference type="EMBL" id="TNH44876.1"/>
    </source>
</evidence>
<sequence length="263" mass="29419">MKKLSMVLWLGLIIDLIAIGGFFYYLQSQQANLNGLYYQKQETLKEFYPIAKLIAIAIAIQVVSVLLLFVHKELALFLAMLSGFMALPLGFVYIIGFLFSYNNFRFAGFPLFKLVNKKQLSSYLHFRQERFYIIAVLLGVAAIIQLSDEVSVGNIGLVAPMGKVLASAAIVSAFNGIRLAFRPVLGIYGNQLVITPSAFSKTYQVGCEQVMMKEKGKNIISFVIQTNSLKEVVNINRNLIEIVDAYAGVDEIKKRLIKQEAIE</sequence>
<organism evidence="2 3">
    <name type="scientific">Photorhabdus luminescens subsp. sonorensis</name>
    <dbReference type="NCBI Taxonomy" id="1173677"/>
    <lineage>
        <taxon>Bacteria</taxon>
        <taxon>Pseudomonadati</taxon>
        <taxon>Pseudomonadota</taxon>
        <taxon>Gammaproteobacteria</taxon>
        <taxon>Enterobacterales</taxon>
        <taxon>Morganellaceae</taxon>
        <taxon>Photorhabdus</taxon>
    </lineage>
</organism>
<proteinExistence type="predicted"/>
<evidence type="ECO:0000313" key="3">
    <source>
        <dbReference type="Proteomes" id="UP000307592"/>
    </source>
</evidence>
<feature type="transmembrane region" description="Helical" evidence="1">
    <location>
        <begin position="47"/>
        <end position="70"/>
    </location>
</feature>
<feature type="transmembrane region" description="Helical" evidence="1">
    <location>
        <begin position="76"/>
        <end position="99"/>
    </location>
</feature>
<gene>
    <name evidence="2" type="ORF">EP164_03495</name>
</gene>
<feature type="transmembrane region" description="Helical" evidence="1">
    <location>
        <begin position="153"/>
        <end position="174"/>
    </location>
</feature>